<organism evidence="2 3">
    <name type="scientific">Colletotrichum zoysiae</name>
    <dbReference type="NCBI Taxonomy" id="1216348"/>
    <lineage>
        <taxon>Eukaryota</taxon>
        <taxon>Fungi</taxon>
        <taxon>Dikarya</taxon>
        <taxon>Ascomycota</taxon>
        <taxon>Pezizomycotina</taxon>
        <taxon>Sordariomycetes</taxon>
        <taxon>Hypocreomycetidae</taxon>
        <taxon>Glomerellales</taxon>
        <taxon>Glomerellaceae</taxon>
        <taxon>Colletotrichum</taxon>
        <taxon>Colletotrichum graminicola species complex</taxon>
    </lineage>
</organism>
<evidence type="ECO:0000256" key="1">
    <source>
        <dbReference type="SAM" id="Phobius"/>
    </source>
</evidence>
<feature type="transmembrane region" description="Helical" evidence="1">
    <location>
        <begin position="51"/>
        <end position="73"/>
    </location>
</feature>
<protein>
    <submittedName>
        <fullName evidence="2">Uncharacterized protein</fullName>
    </submittedName>
</protein>
<name>A0AAD9HNI9_9PEZI</name>
<accession>A0AAD9HNI9</accession>
<keyword evidence="1" id="KW-0812">Transmembrane</keyword>
<dbReference type="Proteomes" id="UP001232148">
    <property type="component" value="Unassembled WGS sequence"/>
</dbReference>
<dbReference type="AlphaFoldDB" id="A0AAD9HNI9"/>
<proteinExistence type="predicted"/>
<reference evidence="2" key="1">
    <citation type="submission" date="2021-06" db="EMBL/GenBank/DDBJ databases">
        <title>Comparative genomics, transcriptomics and evolutionary studies reveal genomic signatures of adaptation to plant cell wall in hemibiotrophic fungi.</title>
        <authorList>
            <consortium name="DOE Joint Genome Institute"/>
            <person name="Baroncelli R."/>
            <person name="Diaz J.F."/>
            <person name="Benocci T."/>
            <person name="Peng M."/>
            <person name="Battaglia E."/>
            <person name="Haridas S."/>
            <person name="Andreopoulos W."/>
            <person name="Labutti K."/>
            <person name="Pangilinan J."/>
            <person name="Floch G.L."/>
            <person name="Makela M.R."/>
            <person name="Henrissat B."/>
            <person name="Grigoriev I.V."/>
            <person name="Crouch J.A."/>
            <person name="De Vries R.P."/>
            <person name="Sukno S.A."/>
            <person name="Thon M.R."/>
        </authorList>
    </citation>
    <scope>NUCLEOTIDE SEQUENCE</scope>
    <source>
        <strain evidence="2">MAFF235873</strain>
    </source>
</reference>
<evidence type="ECO:0000313" key="3">
    <source>
        <dbReference type="Proteomes" id="UP001232148"/>
    </source>
</evidence>
<feature type="transmembrane region" description="Helical" evidence="1">
    <location>
        <begin position="25"/>
        <end position="45"/>
    </location>
</feature>
<gene>
    <name evidence="2" type="ORF">LX32DRAFT_637532</name>
</gene>
<dbReference type="EMBL" id="MU842844">
    <property type="protein sequence ID" value="KAK2031024.1"/>
    <property type="molecule type" value="Genomic_DNA"/>
</dbReference>
<keyword evidence="3" id="KW-1185">Reference proteome</keyword>
<keyword evidence="1" id="KW-1133">Transmembrane helix</keyword>
<keyword evidence="1" id="KW-0472">Membrane</keyword>
<sequence length="255" mass="27383">MSIISHTYATRAAERDASVTTLTEVYLRVCACVVCVCVCLLAFSAVWTGLISGWCFLFSGVCHPFVTFIPLIYPRPQLTFRASSNHHLHLPQKSHHQTVFAMAEWAKQTYNQQYEKWVPWLEDQYLKWFTKDNKASYATKDSLGKTKVTGVEQVDTLQDGVHNLVGGQVGKGGLLQPVGDLASKEGINRAERQGKDEEGGYVPTAVPGSGALNQAGSGVADGGKAVAGKTTEGLKGAGGYVGGLFGAGKSKAEQK</sequence>
<evidence type="ECO:0000313" key="2">
    <source>
        <dbReference type="EMBL" id="KAK2031024.1"/>
    </source>
</evidence>
<comment type="caution">
    <text evidence="2">The sequence shown here is derived from an EMBL/GenBank/DDBJ whole genome shotgun (WGS) entry which is preliminary data.</text>
</comment>